<sequence>MDQLEPVTTASHDNKTIFVHPGLETCYVFVCHDAVKKPLQAPYVGPYLVLKRTDKMFTIDKNYKQSTINIDRLNTVFFEKSHHSSGTTI</sequence>
<dbReference type="PANTHER" id="PTHR38681">
    <property type="entry name" value="RETROVIRUS-RELATED POL POLYPROTEIN FROM TRANSPOSON 412-LIKE PROTEIN-RELATED"/>
    <property type="match status" value="1"/>
</dbReference>
<keyword evidence="2" id="KW-1185">Reference proteome</keyword>
<evidence type="ECO:0000313" key="1">
    <source>
        <dbReference type="EMBL" id="GFQ71227.1"/>
    </source>
</evidence>
<dbReference type="EMBL" id="BMAO01011085">
    <property type="protein sequence ID" value="GFQ71227.1"/>
    <property type="molecule type" value="Genomic_DNA"/>
</dbReference>
<reference evidence="1" key="1">
    <citation type="submission" date="2020-07" db="EMBL/GenBank/DDBJ databases">
        <title>Multicomponent nature underlies the extraordinary mechanical properties of spider dragline silk.</title>
        <authorList>
            <person name="Kono N."/>
            <person name="Nakamura H."/>
            <person name="Mori M."/>
            <person name="Yoshida Y."/>
            <person name="Ohtoshi R."/>
            <person name="Malay A.D."/>
            <person name="Moran D.A.P."/>
            <person name="Tomita M."/>
            <person name="Numata K."/>
            <person name="Arakawa K."/>
        </authorList>
    </citation>
    <scope>NUCLEOTIDE SEQUENCE</scope>
</reference>
<comment type="caution">
    <text evidence="1">The sequence shown here is derived from an EMBL/GenBank/DDBJ whole genome shotgun (WGS) entry which is preliminary data.</text>
</comment>
<dbReference type="OrthoDB" id="6515561at2759"/>
<protein>
    <submittedName>
        <fullName evidence="1">Retrovirus-related Pol polyprotein from transposon 412</fullName>
    </submittedName>
</protein>
<organism evidence="1 2">
    <name type="scientific">Trichonephila clavata</name>
    <name type="common">Joro spider</name>
    <name type="synonym">Nephila clavata</name>
    <dbReference type="NCBI Taxonomy" id="2740835"/>
    <lineage>
        <taxon>Eukaryota</taxon>
        <taxon>Metazoa</taxon>
        <taxon>Ecdysozoa</taxon>
        <taxon>Arthropoda</taxon>
        <taxon>Chelicerata</taxon>
        <taxon>Arachnida</taxon>
        <taxon>Araneae</taxon>
        <taxon>Araneomorphae</taxon>
        <taxon>Entelegynae</taxon>
        <taxon>Araneoidea</taxon>
        <taxon>Nephilidae</taxon>
        <taxon>Trichonephila</taxon>
    </lineage>
</organism>
<evidence type="ECO:0000313" key="2">
    <source>
        <dbReference type="Proteomes" id="UP000887116"/>
    </source>
</evidence>
<dbReference type="PANTHER" id="PTHR38681:SF1">
    <property type="entry name" value="RETROVIRUS-RELATED POL POLYPROTEIN FROM TRANSPOSON 412-LIKE PROTEIN"/>
    <property type="match status" value="1"/>
</dbReference>
<dbReference type="Proteomes" id="UP000887116">
    <property type="component" value="Unassembled WGS sequence"/>
</dbReference>
<accession>A0A8X6F5W3</accession>
<proteinExistence type="predicted"/>
<name>A0A8X6F5W3_TRICU</name>
<dbReference type="AlphaFoldDB" id="A0A8X6F5W3"/>
<gene>
    <name evidence="1" type="primary">POL_572</name>
    <name evidence="1" type="ORF">TNCT_505281</name>
</gene>